<evidence type="ECO:0000259" key="2">
    <source>
        <dbReference type="Pfam" id="PF13763"/>
    </source>
</evidence>
<feature type="domain" description="DUF4167" evidence="2">
    <location>
        <begin position="10"/>
        <end position="84"/>
    </location>
</feature>
<feature type="region of interest" description="Disordered" evidence="1">
    <location>
        <begin position="86"/>
        <end position="276"/>
    </location>
</feature>
<dbReference type="Pfam" id="PF13763">
    <property type="entry name" value="DUF4167"/>
    <property type="match status" value="1"/>
</dbReference>
<evidence type="ECO:0000313" key="4">
    <source>
        <dbReference type="Proteomes" id="UP000253918"/>
    </source>
</evidence>
<protein>
    <submittedName>
        <fullName evidence="3">DUF4167 domain-containing protein</fullName>
    </submittedName>
</protein>
<keyword evidence="4" id="KW-1185">Reference proteome</keyword>
<dbReference type="OrthoDB" id="9816310at2"/>
<reference evidence="3 4" key="1">
    <citation type="submission" date="2018-07" db="EMBL/GenBank/DDBJ databases">
        <title>a novel species of Sphingomonas isolated from the rhizosphere soil of Araceae plant.</title>
        <authorList>
            <person name="Zhiyong W."/>
            <person name="Qinglan Z."/>
            <person name="Zhiwei F."/>
            <person name="Ding X."/>
            <person name="Gejiao W."/>
            <person name="Shixue Z."/>
        </authorList>
    </citation>
    <scope>NUCLEOTIDE SEQUENCE [LARGE SCALE GENOMIC DNA]</scope>
    <source>
        <strain evidence="3 4">WZY 27</strain>
    </source>
</reference>
<dbReference type="InterPro" id="IPR025430">
    <property type="entry name" value="DUF4167"/>
</dbReference>
<feature type="compositionally biased region" description="Basic and acidic residues" evidence="1">
    <location>
        <begin position="116"/>
        <end position="179"/>
    </location>
</feature>
<organism evidence="3 4">
    <name type="scientific">Sphingomonas aracearum</name>
    <dbReference type="NCBI Taxonomy" id="2283317"/>
    <lineage>
        <taxon>Bacteria</taxon>
        <taxon>Pseudomonadati</taxon>
        <taxon>Pseudomonadota</taxon>
        <taxon>Alphaproteobacteria</taxon>
        <taxon>Sphingomonadales</taxon>
        <taxon>Sphingomonadaceae</taxon>
        <taxon>Sphingomonas</taxon>
    </lineage>
</organism>
<dbReference type="AlphaFoldDB" id="A0A369VQ31"/>
<gene>
    <name evidence="3" type="ORF">DVW87_12895</name>
</gene>
<sequence>MMNNRQSGGRRRGRGGQQQRSQGNPGRPDNGNRIDNRARGNAAQLLEKYKTLARDAQMQGDRVNTEYYLQFADHYFRVLSESRARFEEANPNQQPQKPIRGATLDEDDFAEDGDETPVREERAAEDRGNREQASREQASQERPREERGFREERGPREDRGQRAERQPRRHDRAEERVEAGADQAPVAQGEAGVEGEPMTAEATPLAEKPRRRRARREEPRNEGDAPGGADAETAGFDAALLPPSISLPQGLEGEPVEIKPRRRRTRAASEDVAAAE</sequence>
<feature type="compositionally biased region" description="Acidic residues" evidence="1">
    <location>
        <begin position="104"/>
        <end position="115"/>
    </location>
</feature>
<dbReference type="Proteomes" id="UP000253918">
    <property type="component" value="Unassembled WGS sequence"/>
</dbReference>
<feature type="region of interest" description="Disordered" evidence="1">
    <location>
        <begin position="1"/>
        <end position="41"/>
    </location>
</feature>
<dbReference type="EMBL" id="QQNB01000003">
    <property type="protein sequence ID" value="RDE04504.1"/>
    <property type="molecule type" value="Genomic_DNA"/>
</dbReference>
<feature type="compositionally biased region" description="Low complexity" evidence="1">
    <location>
        <begin position="17"/>
        <end position="28"/>
    </location>
</feature>
<evidence type="ECO:0000313" key="3">
    <source>
        <dbReference type="EMBL" id="RDE04504.1"/>
    </source>
</evidence>
<proteinExistence type="predicted"/>
<evidence type="ECO:0000256" key="1">
    <source>
        <dbReference type="SAM" id="MobiDB-lite"/>
    </source>
</evidence>
<accession>A0A369VQ31</accession>
<name>A0A369VQ31_9SPHN</name>
<comment type="caution">
    <text evidence="3">The sequence shown here is derived from an EMBL/GenBank/DDBJ whole genome shotgun (WGS) entry which is preliminary data.</text>
</comment>